<dbReference type="AlphaFoldDB" id="A0A0D6ERZ5"/>
<accession>A0A0D6ERZ5</accession>
<keyword evidence="3" id="KW-0238">DNA-binding</keyword>
<reference evidence="7" key="1">
    <citation type="submission" date="2015-02" db="EMBL/GenBank/DDBJ databases">
        <authorList>
            <person name="Gon?alves P."/>
        </authorList>
    </citation>
    <scope>NUCLEOTIDE SEQUENCE [LARGE SCALE GENOMIC DNA]</scope>
</reference>
<keyword evidence="2" id="KW-0805">Transcription regulation</keyword>
<dbReference type="Proteomes" id="UP000243876">
    <property type="component" value="Unassembled WGS sequence"/>
</dbReference>
<comment type="subcellular location">
    <subcellularLocation>
        <location evidence="1">Nucleus</location>
    </subcellularLocation>
</comment>
<dbReference type="CDD" id="cd12148">
    <property type="entry name" value="fungal_TF_MHR"/>
    <property type="match status" value="1"/>
</dbReference>
<dbReference type="GO" id="GO:0000981">
    <property type="term" value="F:DNA-binding transcription factor activity, RNA polymerase II-specific"/>
    <property type="evidence" value="ECO:0007669"/>
    <property type="project" value="TreeGrafter"/>
</dbReference>
<feature type="non-terminal residue" evidence="6">
    <location>
        <position position="1"/>
    </location>
</feature>
<keyword evidence="4" id="KW-0804">Transcription</keyword>
<dbReference type="PANTHER" id="PTHR31845">
    <property type="entry name" value="FINGER DOMAIN PROTEIN, PUTATIVE-RELATED"/>
    <property type="match status" value="1"/>
</dbReference>
<gene>
    <name evidence="6" type="primary">SPOSA6832_04455</name>
</gene>
<dbReference type="GO" id="GO:0005634">
    <property type="term" value="C:nucleus"/>
    <property type="evidence" value="ECO:0007669"/>
    <property type="project" value="UniProtKB-SubCell"/>
</dbReference>
<evidence type="ECO:0000256" key="3">
    <source>
        <dbReference type="ARBA" id="ARBA00023125"/>
    </source>
</evidence>
<evidence type="ECO:0000313" key="6">
    <source>
        <dbReference type="EMBL" id="CEQ42613.1"/>
    </source>
</evidence>
<evidence type="ECO:0000256" key="4">
    <source>
        <dbReference type="ARBA" id="ARBA00023163"/>
    </source>
</evidence>
<proteinExistence type="predicted"/>
<organism evidence="6 7">
    <name type="scientific">Sporidiobolus salmonicolor</name>
    <name type="common">Yeast-like fungus</name>
    <name type="synonym">Sporobolomyces salmonicolor</name>
    <dbReference type="NCBI Taxonomy" id="5005"/>
    <lineage>
        <taxon>Eukaryota</taxon>
        <taxon>Fungi</taxon>
        <taxon>Dikarya</taxon>
        <taxon>Basidiomycota</taxon>
        <taxon>Pucciniomycotina</taxon>
        <taxon>Microbotryomycetes</taxon>
        <taxon>Sporidiobolales</taxon>
        <taxon>Sporidiobolaceae</taxon>
        <taxon>Sporobolomyces</taxon>
    </lineage>
</organism>
<protein>
    <submittedName>
        <fullName evidence="6">SPOSA6832_04455-mRNA-1:cds</fullName>
    </submittedName>
</protein>
<evidence type="ECO:0000313" key="7">
    <source>
        <dbReference type="Proteomes" id="UP000243876"/>
    </source>
</evidence>
<dbReference type="InterPro" id="IPR051089">
    <property type="entry name" value="prtT"/>
</dbReference>
<dbReference type="EMBL" id="CENE01000030">
    <property type="protein sequence ID" value="CEQ42613.1"/>
    <property type="molecule type" value="Genomic_DNA"/>
</dbReference>
<evidence type="ECO:0000256" key="1">
    <source>
        <dbReference type="ARBA" id="ARBA00004123"/>
    </source>
</evidence>
<dbReference type="OrthoDB" id="2528779at2759"/>
<keyword evidence="5" id="KW-0539">Nucleus</keyword>
<evidence type="ECO:0000256" key="2">
    <source>
        <dbReference type="ARBA" id="ARBA00023015"/>
    </source>
</evidence>
<evidence type="ECO:0000256" key="5">
    <source>
        <dbReference type="ARBA" id="ARBA00023242"/>
    </source>
</evidence>
<dbReference type="GO" id="GO:0000976">
    <property type="term" value="F:transcription cis-regulatory region binding"/>
    <property type="evidence" value="ECO:0007669"/>
    <property type="project" value="TreeGrafter"/>
</dbReference>
<keyword evidence="7" id="KW-1185">Reference proteome</keyword>
<name>A0A0D6ERZ5_SPOSA</name>
<sequence length="472" mass="52531">LLSEFEAKQLIDHFHSTLNSFIILLDRHLHTLDFVRRTSTVLLTSMLAVSSKFFRPDLYPSLLMQAKQLTGRAIVEGVASLGLIQSILLLVYWKEPLDATSWFRIGMAIRLGLQLHLHAERTTPLPADAHEARLILDRERTWICLVCFDHYFLQVHDADDGFHQTFMIPQYRIRIEKWLEETAPYDTPDDLEQGAALEWVKVLRLAKDIARARPAHARALASHLNAMLEATYQRYLEASSPLNGKLNRQATVKVRYFLDAASVALNRSLLVAVGTNGVSLANFMVSASQLVDSVEALAREGMMRYVQDNLAVTMFGFAEFLAKSILHRQLFPRAYPANQATIISYVERGTLSLHRHRSFILFLTVFLLCTVYRACELAAEGKEDSTPAFVSRFYQTTLRVICTGPAPGLAPPIFPPAISSRAALPNPGARAGSSSGFPSLSPAPHPAASTAHFDSGFSFSDGIGGDSAYWWA</sequence>
<dbReference type="PANTHER" id="PTHR31845:SF17">
    <property type="entry name" value="ZN(II)2CYS6 TRANSCRIPTION FACTOR (EUROFUNG)"/>
    <property type="match status" value="1"/>
</dbReference>
<feature type="non-terminal residue" evidence="6">
    <location>
        <position position="472"/>
    </location>
</feature>